<keyword evidence="3" id="KW-1185">Reference proteome</keyword>
<name>A0ABQ5FMP9_9ASTR</name>
<reference evidence="2" key="2">
    <citation type="submission" date="2022-01" db="EMBL/GenBank/DDBJ databases">
        <authorList>
            <person name="Yamashiro T."/>
            <person name="Shiraishi A."/>
            <person name="Satake H."/>
            <person name="Nakayama K."/>
        </authorList>
    </citation>
    <scope>NUCLEOTIDE SEQUENCE</scope>
</reference>
<dbReference type="EMBL" id="BQNB010017527">
    <property type="protein sequence ID" value="GJT64238.1"/>
    <property type="molecule type" value="Genomic_DNA"/>
</dbReference>
<organism evidence="2 3">
    <name type="scientific">Tanacetum coccineum</name>
    <dbReference type="NCBI Taxonomy" id="301880"/>
    <lineage>
        <taxon>Eukaryota</taxon>
        <taxon>Viridiplantae</taxon>
        <taxon>Streptophyta</taxon>
        <taxon>Embryophyta</taxon>
        <taxon>Tracheophyta</taxon>
        <taxon>Spermatophyta</taxon>
        <taxon>Magnoliopsida</taxon>
        <taxon>eudicotyledons</taxon>
        <taxon>Gunneridae</taxon>
        <taxon>Pentapetalae</taxon>
        <taxon>asterids</taxon>
        <taxon>campanulids</taxon>
        <taxon>Asterales</taxon>
        <taxon>Asteraceae</taxon>
        <taxon>Asteroideae</taxon>
        <taxon>Anthemideae</taxon>
        <taxon>Anthemidinae</taxon>
        <taxon>Tanacetum</taxon>
    </lineage>
</organism>
<dbReference type="Proteomes" id="UP001151760">
    <property type="component" value="Unassembled WGS sequence"/>
</dbReference>
<proteinExistence type="predicted"/>
<protein>
    <submittedName>
        <fullName evidence="2">Uncharacterized protein</fullName>
    </submittedName>
</protein>
<evidence type="ECO:0000256" key="1">
    <source>
        <dbReference type="SAM" id="SignalP"/>
    </source>
</evidence>
<reference evidence="2" key="1">
    <citation type="journal article" date="2022" name="Int. J. Mol. Sci.">
        <title>Draft Genome of Tanacetum Coccineum: Genomic Comparison of Closely Related Tanacetum-Family Plants.</title>
        <authorList>
            <person name="Yamashiro T."/>
            <person name="Shiraishi A."/>
            <person name="Nakayama K."/>
            <person name="Satake H."/>
        </authorList>
    </citation>
    <scope>NUCLEOTIDE SEQUENCE</scope>
</reference>
<feature type="chain" id="PRO_5045122644" evidence="1">
    <location>
        <begin position="19"/>
        <end position="316"/>
    </location>
</feature>
<feature type="signal peptide" evidence="1">
    <location>
        <begin position="1"/>
        <end position="18"/>
    </location>
</feature>
<sequence length="316" mass="35322">MLGIWMMVLLLEILWLWGRFLELIMEDGPSCGLHFNVDKTKVFLARGRPEKQLAGVFPPNTAGPLHGVKLLGEPASVDFDFSSDLVMKRVNRTIVLIDTVARVFEMAQHSFDAALRFALERIVTASGPGFGDWQWRLSTLPFGFGRLGVYSAGDVLNKAFPASRLQSASLQTKLLRHSSIVTSRPTFDDALYVFNTKMETDLLSNPSEIVVPKIMKKLADIYFTRVTQNAESTYSLSSRQMALSRISVGKEVDIGLGGGHDKPLRPMDMLLYSWDRRLDLCVDLKGSSLLTQTGMVDFVNLTRYSRLLARISGSWP</sequence>
<evidence type="ECO:0000313" key="2">
    <source>
        <dbReference type="EMBL" id="GJT64238.1"/>
    </source>
</evidence>
<dbReference type="PANTHER" id="PTHR48462">
    <property type="entry name" value="PROTEIN, PUTATIVE-RELATED"/>
    <property type="match status" value="1"/>
</dbReference>
<keyword evidence="1" id="KW-0732">Signal</keyword>
<comment type="caution">
    <text evidence="2">The sequence shown here is derived from an EMBL/GenBank/DDBJ whole genome shotgun (WGS) entry which is preliminary data.</text>
</comment>
<evidence type="ECO:0000313" key="3">
    <source>
        <dbReference type="Proteomes" id="UP001151760"/>
    </source>
</evidence>
<dbReference type="PANTHER" id="PTHR48462:SF1">
    <property type="entry name" value="PROTEIN, PUTATIVE-RELATED"/>
    <property type="match status" value="1"/>
</dbReference>
<gene>
    <name evidence="2" type="ORF">Tco_1015718</name>
</gene>
<accession>A0ABQ5FMP9</accession>